<dbReference type="RefSeq" id="WP_004436935.1">
    <property type="nucleotide sequence ID" value="NZ_AFEU01000003.1"/>
</dbReference>
<organism evidence="1 2">
    <name type="scientific">Bacillus methanolicus PB1</name>
    <dbReference type="NCBI Taxonomy" id="997296"/>
    <lineage>
        <taxon>Bacteria</taxon>
        <taxon>Bacillati</taxon>
        <taxon>Bacillota</taxon>
        <taxon>Bacilli</taxon>
        <taxon>Bacillales</taxon>
        <taxon>Bacillaceae</taxon>
        <taxon>Bacillus</taxon>
    </lineage>
</organism>
<dbReference type="PATRIC" id="fig|997296.3.peg.2734"/>
<protein>
    <submittedName>
        <fullName evidence="1">Uncharacterized protein</fullName>
    </submittedName>
</protein>
<accession>I3DW44</accession>
<keyword evidence="2" id="KW-1185">Reference proteome</keyword>
<evidence type="ECO:0000313" key="1">
    <source>
        <dbReference type="EMBL" id="EIJ78465.1"/>
    </source>
</evidence>
<comment type="caution">
    <text evidence="1">The sequence shown here is derived from an EMBL/GenBank/DDBJ whole genome shotgun (WGS) entry which is preliminary data.</text>
</comment>
<sequence>MYFVWSDGGSRAPHCTDNSNAMYNDVKVDIMYYASLHNYKLKGKKETKYKILTINYGRNLQINT</sequence>
<evidence type="ECO:0000313" key="2">
    <source>
        <dbReference type="Proteomes" id="UP000010523"/>
    </source>
</evidence>
<reference evidence="1 2" key="1">
    <citation type="journal article" date="2012" name="Appl. Environ. Microbiol.">
        <title>Genome Sequence of Thermotolerant Bacillus methanolicus: Features and Regulation Related to Methylotrophy and Production of L-Lysine and L-Glutamate from Methanol.</title>
        <authorList>
            <person name="Heggeset T.M."/>
            <person name="Krog A."/>
            <person name="Balzer S."/>
            <person name="Wentzel A."/>
            <person name="Ellingsen T.E."/>
            <person name="Brautaset T."/>
        </authorList>
    </citation>
    <scope>NUCLEOTIDE SEQUENCE [LARGE SCALE GENOMIC DNA]</scope>
    <source>
        <strain evidence="1 2">PB1</strain>
    </source>
</reference>
<dbReference type="Proteomes" id="UP000010523">
    <property type="component" value="Unassembled WGS sequence"/>
</dbReference>
<dbReference type="AlphaFoldDB" id="I3DW44"/>
<gene>
    <name evidence="1" type="ORF">PB1_12944</name>
</gene>
<dbReference type="EMBL" id="AFEU01000003">
    <property type="protein sequence ID" value="EIJ78465.1"/>
    <property type="molecule type" value="Genomic_DNA"/>
</dbReference>
<proteinExistence type="predicted"/>
<name>I3DW44_BACMT</name>